<dbReference type="GO" id="GO:0017001">
    <property type="term" value="P:antibiotic catabolic process"/>
    <property type="evidence" value="ECO:0007669"/>
    <property type="project" value="InterPro"/>
</dbReference>
<dbReference type="InterPro" id="IPR001466">
    <property type="entry name" value="Beta-lactam-related"/>
</dbReference>
<dbReference type="AlphaFoldDB" id="A0A1J0R1B7"/>
<dbReference type="Gene3D" id="3.40.710.10">
    <property type="entry name" value="DD-peptidase/beta-lactamase superfamily"/>
    <property type="match status" value="1"/>
</dbReference>
<name>A0A1J0R1B7_PROMI</name>
<feature type="chain" id="PRO_5009615191" description="Beta-lactamase" evidence="7">
    <location>
        <begin position="32"/>
        <end position="393"/>
    </location>
</feature>
<dbReference type="InterPro" id="IPR012338">
    <property type="entry name" value="Beta-lactam/transpept-like"/>
</dbReference>
<dbReference type="GO" id="GO:0008800">
    <property type="term" value="F:beta-lactamase activity"/>
    <property type="evidence" value="ECO:0007669"/>
    <property type="project" value="UniProtKB-UniRule"/>
</dbReference>
<evidence type="ECO:0000256" key="3">
    <source>
        <dbReference type="ARBA" id="ARBA00012865"/>
    </source>
</evidence>
<proteinExistence type="inferred from homology"/>
<gene>
    <name evidence="9" type="primary">ampC</name>
</gene>
<keyword evidence="7" id="KW-0732">Signal</keyword>
<dbReference type="PROSITE" id="PS00336">
    <property type="entry name" value="BETA_LACTAMASE_C"/>
    <property type="match status" value="1"/>
</dbReference>
<accession>A0A1J0R1B7</accession>
<dbReference type="GO" id="GO:0046677">
    <property type="term" value="P:response to antibiotic"/>
    <property type="evidence" value="ECO:0007669"/>
    <property type="project" value="UniProtKB-UniRule"/>
</dbReference>
<keyword evidence="5 6" id="KW-0046">Antibiotic resistance</keyword>
<evidence type="ECO:0000256" key="1">
    <source>
        <dbReference type="ARBA" id="ARBA00001526"/>
    </source>
</evidence>
<dbReference type="Pfam" id="PF00144">
    <property type="entry name" value="Beta-lactamase"/>
    <property type="match status" value="1"/>
</dbReference>
<dbReference type="EC" id="3.5.2.6" evidence="3 6"/>
<evidence type="ECO:0000256" key="2">
    <source>
        <dbReference type="ARBA" id="ARBA00007840"/>
    </source>
</evidence>
<dbReference type="EMBL" id="KX668205">
    <property type="protein sequence ID" value="APD71314.1"/>
    <property type="molecule type" value="Genomic_DNA"/>
</dbReference>
<dbReference type="InterPro" id="IPR058136">
    <property type="entry name" value="AmpC"/>
</dbReference>
<feature type="domain" description="Beta-lactamase-related" evidence="8">
    <location>
        <begin position="46"/>
        <end position="387"/>
    </location>
</feature>
<dbReference type="PANTHER" id="PTHR46825:SF8">
    <property type="entry name" value="BETA-LACTAMASE-RELATED"/>
    <property type="match status" value="1"/>
</dbReference>
<feature type="signal peptide" evidence="7">
    <location>
        <begin position="1"/>
        <end position="31"/>
    </location>
</feature>
<dbReference type="NCBIfam" id="NF033085">
    <property type="entry name" value="bla_class_C"/>
    <property type="match status" value="1"/>
</dbReference>
<keyword evidence="4 6" id="KW-0378">Hydrolase</keyword>
<evidence type="ECO:0000256" key="7">
    <source>
        <dbReference type="SAM" id="SignalP"/>
    </source>
</evidence>
<reference evidence="9" key="1">
    <citation type="journal article" date="2016" name="Antimicrob. Agents Chemother.">
        <title>Chromosomal amplification of the blaOXA-58 carbapenemase gene in a Proteus mirabilis clinical isolate.</title>
        <authorList>
            <person name="Girlich D."/>
            <person name="Bonnin R.A."/>
            <person name="Bogaerts P."/>
            <person name="De Laveleye M."/>
            <person name="Huang D.T."/>
            <person name="Dortet L."/>
            <person name="Glaser P."/>
            <person name="Glupczynski Y."/>
            <person name="Naas T."/>
        </authorList>
    </citation>
    <scope>NUCLEOTIDE SEQUENCE</scope>
    <source>
        <strain evidence="9">1091</strain>
    </source>
</reference>
<evidence type="ECO:0000256" key="6">
    <source>
        <dbReference type="RuleBase" id="RU361140"/>
    </source>
</evidence>
<sequence length="393" mass="44389">MEIIGMLSVTKKGFRLSFFTLAIGLSTYSNAYDVEKNKDNIETTINQSFKPLMEKYGVLGMAVGVIYKGGNHEQYYGIQSDIDNKAVDSQTIFELGSVSKIFTATAGAYAKSQGKLSFQDHPSKYWPELQKSEINKVSLLELVTYTSGNLPLQFPDNVKTDQQVLEYFQNWHIKNPPGQYRQYSNPSIGLFGEITARSMKVPFTSLLENVIFPKFNMNHTYINVPKEQKEHYAFGYDQMNQPIRVSPGALDAQAYGVKSSLPDMLKFLNANLNPEKSNSDFKKAILETHKGYLKLGNMTQALGWETFSYPTTLAILQESNSEKVVMRSNPVVKETTQEKSKVFHKTGSTNGFGTYVFFVPEENFGLVMLMNKKIPNEERIKAAYKVFNTIKSS</sequence>
<comment type="catalytic activity">
    <reaction evidence="1 6">
        <text>a beta-lactam + H2O = a substituted beta-amino acid</text>
        <dbReference type="Rhea" id="RHEA:20401"/>
        <dbReference type="ChEBI" id="CHEBI:15377"/>
        <dbReference type="ChEBI" id="CHEBI:35627"/>
        <dbReference type="ChEBI" id="CHEBI:140347"/>
        <dbReference type="EC" id="3.5.2.6"/>
    </reaction>
</comment>
<evidence type="ECO:0000256" key="4">
    <source>
        <dbReference type="ARBA" id="ARBA00022801"/>
    </source>
</evidence>
<dbReference type="GO" id="GO:0030288">
    <property type="term" value="C:outer membrane-bounded periplasmic space"/>
    <property type="evidence" value="ECO:0007669"/>
    <property type="project" value="InterPro"/>
</dbReference>
<protein>
    <recommendedName>
        <fullName evidence="3 6">Beta-lactamase</fullName>
        <ecNumber evidence="3 6">3.5.2.6</ecNumber>
    </recommendedName>
</protein>
<dbReference type="SUPFAM" id="SSF56601">
    <property type="entry name" value="beta-lactamase/transpeptidase-like"/>
    <property type="match status" value="1"/>
</dbReference>
<dbReference type="InterPro" id="IPR050491">
    <property type="entry name" value="AmpC-like"/>
</dbReference>
<evidence type="ECO:0000256" key="5">
    <source>
        <dbReference type="ARBA" id="ARBA00023251"/>
    </source>
</evidence>
<comment type="similarity">
    <text evidence="2 6">Belongs to the class-C beta-lactamase family.</text>
</comment>
<evidence type="ECO:0000313" key="9">
    <source>
        <dbReference type="EMBL" id="APD71314.1"/>
    </source>
</evidence>
<dbReference type="PANTHER" id="PTHR46825">
    <property type="entry name" value="D-ALANYL-D-ALANINE-CARBOXYPEPTIDASE/ENDOPEPTIDASE AMPH"/>
    <property type="match status" value="1"/>
</dbReference>
<evidence type="ECO:0000259" key="8">
    <source>
        <dbReference type="Pfam" id="PF00144"/>
    </source>
</evidence>
<dbReference type="InterPro" id="IPR001586">
    <property type="entry name" value="Beta-lactam_class-C_AS"/>
</dbReference>
<organism evidence="9">
    <name type="scientific">Proteus mirabilis</name>
    <dbReference type="NCBI Taxonomy" id="584"/>
    <lineage>
        <taxon>Bacteria</taxon>
        <taxon>Pseudomonadati</taxon>
        <taxon>Pseudomonadota</taxon>
        <taxon>Gammaproteobacteria</taxon>
        <taxon>Enterobacterales</taxon>
        <taxon>Morganellaceae</taxon>
        <taxon>Proteus</taxon>
    </lineage>
</organism>